<evidence type="ECO:0000313" key="4">
    <source>
        <dbReference type="EMBL" id="MPR36676.1"/>
    </source>
</evidence>
<evidence type="ECO:0000259" key="3">
    <source>
        <dbReference type="PROSITE" id="PS51677"/>
    </source>
</evidence>
<evidence type="ECO:0000256" key="1">
    <source>
        <dbReference type="ARBA" id="ARBA00022723"/>
    </source>
</evidence>
<dbReference type="AlphaFoldDB" id="A0A7C9BFT6"/>
<dbReference type="PANTHER" id="PTHR10587">
    <property type="entry name" value="GLYCOSYL TRANSFERASE-RELATED"/>
    <property type="match status" value="1"/>
</dbReference>
<organism evidence="4 5">
    <name type="scientific">Salmonirosea aquatica</name>
    <dbReference type="NCBI Taxonomy" id="2654236"/>
    <lineage>
        <taxon>Bacteria</taxon>
        <taxon>Pseudomonadati</taxon>
        <taxon>Bacteroidota</taxon>
        <taxon>Cytophagia</taxon>
        <taxon>Cytophagales</taxon>
        <taxon>Spirosomataceae</taxon>
        <taxon>Salmonirosea</taxon>
    </lineage>
</organism>
<name>A0A7C9BFT6_9BACT</name>
<keyword evidence="2" id="KW-0378">Hydrolase</keyword>
<dbReference type="GO" id="GO:0016810">
    <property type="term" value="F:hydrolase activity, acting on carbon-nitrogen (but not peptide) bonds"/>
    <property type="evidence" value="ECO:0007669"/>
    <property type="project" value="InterPro"/>
</dbReference>
<keyword evidence="5" id="KW-1185">Reference proteome</keyword>
<dbReference type="GO" id="GO:0016020">
    <property type="term" value="C:membrane"/>
    <property type="evidence" value="ECO:0007669"/>
    <property type="project" value="TreeGrafter"/>
</dbReference>
<dbReference type="CDD" id="cd10917">
    <property type="entry name" value="CE4_NodB_like_6s_7s"/>
    <property type="match status" value="1"/>
</dbReference>
<evidence type="ECO:0000313" key="5">
    <source>
        <dbReference type="Proteomes" id="UP000479293"/>
    </source>
</evidence>
<comment type="caution">
    <text evidence="4">The sequence shown here is derived from an EMBL/GenBank/DDBJ whole genome shotgun (WGS) entry which is preliminary data.</text>
</comment>
<dbReference type="SUPFAM" id="SSF88713">
    <property type="entry name" value="Glycoside hydrolase/deacetylase"/>
    <property type="match status" value="1"/>
</dbReference>
<protein>
    <submittedName>
        <fullName evidence="4">Polysaccharide deacetylase family protein</fullName>
    </submittedName>
</protein>
<proteinExistence type="predicted"/>
<dbReference type="Gene3D" id="3.20.20.370">
    <property type="entry name" value="Glycoside hydrolase/deacetylase"/>
    <property type="match status" value="1"/>
</dbReference>
<evidence type="ECO:0000256" key="2">
    <source>
        <dbReference type="ARBA" id="ARBA00022801"/>
    </source>
</evidence>
<dbReference type="EMBL" id="WHLY01000002">
    <property type="protein sequence ID" value="MPR36676.1"/>
    <property type="molecule type" value="Genomic_DNA"/>
</dbReference>
<dbReference type="GO" id="GO:0046872">
    <property type="term" value="F:metal ion binding"/>
    <property type="evidence" value="ECO:0007669"/>
    <property type="project" value="UniProtKB-KW"/>
</dbReference>
<dbReference type="InterPro" id="IPR002509">
    <property type="entry name" value="NODB_dom"/>
</dbReference>
<feature type="domain" description="NodB homology" evidence="3">
    <location>
        <begin position="26"/>
        <end position="202"/>
    </location>
</feature>
<dbReference type="PANTHER" id="PTHR10587:SF133">
    <property type="entry name" value="CHITIN DEACETYLASE 1-RELATED"/>
    <property type="match status" value="1"/>
</dbReference>
<accession>A0A7C9BFT6</accession>
<dbReference type="Proteomes" id="UP000479293">
    <property type="component" value="Unassembled WGS sequence"/>
</dbReference>
<keyword evidence="1" id="KW-0479">Metal-binding</keyword>
<gene>
    <name evidence="4" type="ORF">GBK04_25885</name>
</gene>
<dbReference type="PROSITE" id="PS51677">
    <property type="entry name" value="NODB"/>
    <property type="match status" value="1"/>
</dbReference>
<sequence>MFLHYSPFWLKALYPSYRWRVPTSEKKLYLTFDDGPIPEVTETVLETLRDFRAKATFFCIGDNVRKHPELFKKVLAKGHLVGNHTYNHLNGWKTADFDYLANIRQCGELLPVKTKLFRPPYGRVRRSQAREIMKNNTIVMWDVLSGDFSQDISPETCLRKTIQYTRPGSILLFHDSLKARRNMDYTVPRVLDHFSNLDYRFEVLPTI</sequence>
<dbReference type="Pfam" id="PF01522">
    <property type="entry name" value="Polysacc_deac_1"/>
    <property type="match status" value="1"/>
</dbReference>
<dbReference type="RefSeq" id="WP_373331349.1">
    <property type="nucleotide sequence ID" value="NZ_WHLY01000002.1"/>
</dbReference>
<dbReference type="InterPro" id="IPR050248">
    <property type="entry name" value="Polysacc_deacetylase_ArnD"/>
</dbReference>
<dbReference type="GO" id="GO:0005975">
    <property type="term" value="P:carbohydrate metabolic process"/>
    <property type="evidence" value="ECO:0007669"/>
    <property type="project" value="InterPro"/>
</dbReference>
<dbReference type="InterPro" id="IPR011330">
    <property type="entry name" value="Glyco_hydro/deAcase_b/a-brl"/>
</dbReference>
<reference evidence="4 5" key="1">
    <citation type="submission" date="2019-10" db="EMBL/GenBank/DDBJ databases">
        <title>Draft Genome Sequence of Cytophagaceae sp. SJW1-29.</title>
        <authorList>
            <person name="Choi A."/>
        </authorList>
    </citation>
    <scope>NUCLEOTIDE SEQUENCE [LARGE SCALE GENOMIC DNA]</scope>
    <source>
        <strain evidence="4 5">SJW1-29</strain>
    </source>
</reference>